<evidence type="ECO:0000256" key="7">
    <source>
        <dbReference type="ARBA" id="ARBA00022430"/>
    </source>
</evidence>
<dbReference type="PANTHER" id="PTHR43345:SF5">
    <property type="entry name" value="3-ISOPROPYLMALATE DEHYDRATASE SMALL SUBUNIT"/>
    <property type="match status" value="1"/>
</dbReference>
<name>A0ABY7VNV5_9BACT</name>
<dbReference type="InterPro" id="IPR000573">
    <property type="entry name" value="AconitaseA/IPMdHydase_ssu_swvl"/>
</dbReference>
<dbReference type="SUPFAM" id="SSF52016">
    <property type="entry name" value="LeuD/IlvD-like"/>
    <property type="match status" value="1"/>
</dbReference>
<keyword evidence="9" id="KW-0456">Lyase</keyword>
<dbReference type="RefSeq" id="WP_274149635.1">
    <property type="nucleotide sequence ID" value="NZ_CP117811.1"/>
</dbReference>
<dbReference type="InterPro" id="IPR033940">
    <property type="entry name" value="IPMI_Swivel"/>
</dbReference>
<keyword evidence="10" id="KW-0100">Branched-chain amino acid biosynthesis</keyword>
<evidence type="ECO:0000256" key="8">
    <source>
        <dbReference type="ARBA" id="ARBA00022605"/>
    </source>
</evidence>
<comment type="function">
    <text evidence="2">Catalyzes the isomerization between 2-isopropylmalate and 3-isopropylmalate, via the formation of 2-isopropylmaleate.</text>
</comment>
<dbReference type="EC" id="4.2.1.33" evidence="6"/>
<evidence type="ECO:0000256" key="4">
    <source>
        <dbReference type="ARBA" id="ARBA00009845"/>
    </source>
</evidence>
<reference evidence="12 13" key="1">
    <citation type="submission" date="2023-02" db="EMBL/GenBank/DDBJ databases">
        <title>Genome sequence of Lentisphaera profundi SAORIC-696.</title>
        <authorList>
            <person name="Kim e."/>
            <person name="Cho J.-C."/>
            <person name="Choi A."/>
            <person name="Kang I."/>
        </authorList>
    </citation>
    <scope>NUCLEOTIDE SEQUENCE [LARGE SCALE GENOMIC DNA]</scope>
    <source>
        <strain evidence="12 13">SAORIC-696</strain>
    </source>
</reference>
<protein>
    <recommendedName>
        <fullName evidence="6">3-isopropylmalate dehydratase</fullName>
        <ecNumber evidence="6">4.2.1.33</ecNumber>
    </recommendedName>
</protein>
<evidence type="ECO:0000256" key="3">
    <source>
        <dbReference type="ARBA" id="ARBA00004729"/>
    </source>
</evidence>
<keyword evidence="7" id="KW-0432">Leucine biosynthesis</keyword>
<evidence type="ECO:0000256" key="6">
    <source>
        <dbReference type="ARBA" id="ARBA00011998"/>
    </source>
</evidence>
<dbReference type="InterPro" id="IPR015928">
    <property type="entry name" value="Aconitase/3IPM_dehydase_swvl"/>
</dbReference>
<evidence type="ECO:0000313" key="13">
    <source>
        <dbReference type="Proteomes" id="UP001214250"/>
    </source>
</evidence>
<evidence type="ECO:0000259" key="11">
    <source>
        <dbReference type="Pfam" id="PF00694"/>
    </source>
</evidence>
<comment type="catalytic activity">
    <reaction evidence="1">
        <text>(2R,3S)-3-isopropylmalate = (2S)-2-isopropylmalate</text>
        <dbReference type="Rhea" id="RHEA:32287"/>
        <dbReference type="ChEBI" id="CHEBI:1178"/>
        <dbReference type="ChEBI" id="CHEBI:35121"/>
        <dbReference type="EC" id="4.2.1.33"/>
    </reaction>
</comment>
<evidence type="ECO:0000256" key="9">
    <source>
        <dbReference type="ARBA" id="ARBA00023239"/>
    </source>
</evidence>
<dbReference type="CDD" id="cd01577">
    <property type="entry name" value="IPMI_Swivel"/>
    <property type="match status" value="1"/>
</dbReference>
<evidence type="ECO:0000256" key="1">
    <source>
        <dbReference type="ARBA" id="ARBA00000491"/>
    </source>
</evidence>
<dbReference type="Proteomes" id="UP001214250">
    <property type="component" value="Chromosome 1"/>
</dbReference>
<gene>
    <name evidence="12" type="ORF">PQO03_08865</name>
</gene>
<comment type="pathway">
    <text evidence="3">Amino-acid biosynthesis; L-leucine biosynthesis; L-leucine from 3-methyl-2-oxobutanoate: step 2/4.</text>
</comment>
<comment type="similarity">
    <text evidence="4">Belongs to the LeuD family. LeuD type 1 subfamily.</text>
</comment>
<organism evidence="12 13">
    <name type="scientific">Lentisphaera profundi</name>
    <dbReference type="NCBI Taxonomy" id="1658616"/>
    <lineage>
        <taxon>Bacteria</taxon>
        <taxon>Pseudomonadati</taxon>
        <taxon>Lentisphaerota</taxon>
        <taxon>Lentisphaeria</taxon>
        <taxon>Lentisphaerales</taxon>
        <taxon>Lentisphaeraceae</taxon>
        <taxon>Lentisphaera</taxon>
    </lineage>
</organism>
<accession>A0ABY7VNV5</accession>
<evidence type="ECO:0000256" key="10">
    <source>
        <dbReference type="ARBA" id="ARBA00023304"/>
    </source>
</evidence>
<dbReference type="PANTHER" id="PTHR43345">
    <property type="entry name" value="3-ISOPROPYLMALATE DEHYDRATASE SMALL SUBUNIT 2-RELATED-RELATED"/>
    <property type="match status" value="1"/>
</dbReference>
<sequence>MNSSSIIKITGTGVAVRGNDIDTDRIIPARFLTKITFEGLGAEVFTDDRKQLADKGETHPFDQEAHKNSSILFVNKNFGCGSSREHAPQAIKRHGIDCIIGESYSEIFFGNNVAIGVPCLKVSESDIARLQDKCEQDPNCEFSVDLYTLEIKANDLSVKAEFPEGARQQFMGGTWDVTAELLQNDSEITSTAEALPYFNHWK</sequence>
<comment type="subunit">
    <text evidence="5">Heterodimer of LeuC and LeuD.</text>
</comment>
<evidence type="ECO:0000256" key="5">
    <source>
        <dbReference type="ARBA" id="ARBA00011271"/>
    </source>
</evidence>
<dbReference type="EMBL" id="CP117811">
    <property type="protein sequence ID" value="WDE95825.1"/>
    <property type="molecule type" value="Genomic_DNA"/>
</dbReference>
<dbReference type="Pfam" id="PF00694">
    <property type="entry name" value="Aconitase_C"/>
    <property type="match status" value="1"/>
</dbReference>
<keyword evidence="13" id="KW-1185">Reference proteome</keyword>
<keyword evidence="8" id="KW-0028">Amino-acid biosynthesis</keyword>
<evidence type="ECO:0000256" key="2">
    <source>
        <dbReference type="ARBA" id="ARBA00002695"/>
    </source>
</evidence>
<proteinExistence type="inferred from homology"/>
<dbReference type="NCBIfam" id="NF002458">
    <property type="entry name" value="PRK01641.1"/>
    <property type="match status" value="1"/>
</dbReference>
<dbReference type="Gene3D" id="3.20.19.10">
    <property type="entry name" value="Aconitase, domain 4"/>
    <property type="match status" value="1"/>
</dbReference>
<evidence type="ECO:0000313" key="12">
    <source>
        <dbReference type="EMBL" id="WDE95825.1"/>
    </source>
</evidence>
<dbReference type="InterPro" id="IPR050075">
    <property type="entry name" value="LeuD"/>
</dbReference>
<feature type="domain" description="Aconitase A/isopropylmalate dehydratase small subunit swivel" evidence="11">
    <location>
        <begin position="7"/>
        <end position="122"/>
    </location>
</feature>